<dbReference type="PANTHER" id="PTHR43537">
    <property type="entry name" value="TRANSCRIPTIONAL REGULATOR, GNTR FAMILY"/>
    <property type="match status" value="1"/>
</dbReference>
<evidence type="ECO:0000256" key="1">
    <source>
        <dbReference type="ARBA" id="ARBA00023015"/>
    </source>
</evidence>
<dbReference type="AlphaFoldDB" id="A0A2S7A7J7"/>
<dbReference type="PANTHER" id="PTHR43537:SF41">
    <property type="entry name" value="TRANSCRIPTIONAL REGULATORY PROTEIN"/>
    <property type="match status" value="1"/>
</dbReference>
<dbReference type="SUPFAM" id="SSF48008">
    <property type="entry name" value="GntR ligand-binding domain-like"/>
    <property type="match status" value="1"/>
</dbReference>
<evidence type="ECO:0000256" key="3">
    <source>
        <dbReference type="ARBA" id="ARBA00023163"/>
    </source>
</evidence>
<dbReference type="Pfam" id="PF07729">
    <property type="entry name" value="FCD"/>
    <property type="match status" value="1"/>
</dbReference>
<dbReference type="PROSITE" id="PS50949">
    <property type="entry name" value="HTH_GNTR"/>
    <property type="match status" value="1"/>
</dbReference>
<dbReference type="Pfam" id="PF00392">
    <property type="entry name" value="GntR"/>
    <property type="match status" value="1"/>
</dbReference>
<dbReference type="InterPro" id="IPR008920">
    <property type="entry name" value="TF_FadR/GntR_C"/>
</dbReference>
<organism evidence="5 6">
    <name type="scientific">Xanthomonas arboricola pv. guizotiae</name>
    <dbReference type="NCBI Taxonomy" id="487867"/>
    <lineage>
        <taxon>Bacteria</taxon>
        <taxon>Pseudomonadati</taxon>
        <taxon>Pseudomonadota</taxon>
        <taxon>Gammaproteobacteria</taxon>
        <taxon>Lysobacterales</taxon>
        <taxon>Lysobacteraceae</taxon>
        <taxon>Xanthomonas</taxon>
    </lineage>
</organism>
<protein>
    <recommendedName>
        <fullName evidence="4">HTH gntR-type domain-containing protein</fullName>
    </recommendedName>
</protein>
<keyword evidence="1" id="KW-0805">Transcription regulation</keyword>
<proteinExistence type="predicted"/>
<accession>A0A2S7A7J7</accession>
<dbReference type="SMART" id="SM00345">
    <property type="entry name" value="HTH_GNTR"/>
    <property type="match status" value="1"/>
</dbReference>
<evidence type="ECO:0000259" key="4">
    <source>
        <dbReference type="PROSITE" id="PS50949"/>
    </source>
</evidence>
<reference evidence="5 6" key="1">
    <citation type="submission" date="2016-08" db="EMBL/GenBank/DDBJ databases">
        <title>Evolution of the type three secretion system and type three effector repertoires in Xanthomonas.</title>
        <authorList>
            <person name="Merda D."/>
            <person name="Briand M."/>
            <person name="Bosis E."/>
            <person name="Rousseau C."/>
            <person name="Portier P."/>
            <person name="Jacques M.-A."/>
            <person name="Fischer-Le Saux M."/>
        </authorList>
    </citation>
    <scope>NUCLEOTIDE SEQUENCE [LARGE SCALE GENOMIC DNA]</scope>
    <source>
        <strain evidence="5 6">CFBP 7409</strain>
    </source>
</reference>
<keyword evidence="2" id="KW-0238">DNA-binding</keyword>
<dbReference type="InterPro" id="IPR011711">
    <property type="entry name" value="GntR_C"/>
</dbReference>
<keyword evidence="3" id="KW-0804">Transcription</keyword>
<dbReference type="SUPFAM" id="SSF46785">
    <property type="entry name" value="Winged helix' DNA-binding domain"/>
    <property type="match status" value="1"/>
</dbReference>
<dbReference type="GO" id="GO:0003700">
    <property type="term" value="F:DNA-binding transcription factor activity"/>
    <property type="evidence" value="ECO:0007669"/>
    <property type="project" value="InterPro"/>
</dbReference>
<dbReference type="Proteomes" id="UP000238049">
    <property type="component" value="Unassembled WGS sequence"/>
</dbReference>
<gene>
    <name evidence="5" type="ORF">XarbCFBP7409_01480</name>
</gene>
<dbReference type="CDD" id="cd07377">
    <property type="entry name" value="WHTH_GntR"/>
    <property type="match status" value="1"/>
</dbReference>
<dbReference type="GO" id="GO:0003677">
    <property type="term" value="F:DNA binding"/>
    <property type="evidence" value="ECO:0007669"/>
    <property type="project" value="UniProtKB-KW"/>
</dbReference>
<feature type="domain" description="HTH gntR-type" evidence="4">
    <location>
        <begin position="27"/>
        <end position="94"/>
    </location>
</feature>
<evidence type="ECO:0000313" key="5">
    <source>
        <dbReference type="EMBL" id="PPU04517.1"/>
    </source>
</evidence>
<name>A0A2S7A7J7_9XANT</name>
<dbReference type="EMBL" id="MDSL01000002">
    <property type="protein sequence ID" value="PPU04517.1"/>
    <property type="molecule type" value="Genomic_DNA"/>
</dbReference>
<dbReference type="InterPro" id="IPR036388">
    <property type="entry name" value="WH-like_DNA-bd_sf"/>
</dbReference>
<sequence>MTDDVYRCAIGFPQDHEWCIHVYTTDKGATMDITNQLRIAILDGKYAPGAFLSQSRLAKEYAVSRIPIRDALLVLAADKLVEVVPGKGARIITLSATDLMEVFDLRIMLECDLIQRAVQKADDQAKADVVYVLRRTSLEAGRPGWHQGDWDFHRALYAAAGRPRQLAIVDDLRKICVLQASQYTSLATETQQWLRDHEAIAEAYVAGCADEGSTLLEEHLRRSLECLLALADGADSDRPRSEPECTSGACSTDRARLAGSTVVL</sequence>
<dbReference type="SMART" id="SM00895">
    <property type="entry name" value="FCD"/>
    <property type="match status" value="1"/>
</dbReference>
<dbReference type="InterPro" id="IPR036390">
    <property type="entry name" value="WH_DNA-bd_sf"/>
</dbReference>
<evidence type="ECO:0000256" key="2">
    <source>
        <dbReference type="ARBA" id="ARBA00023125"/>
    </source>
</evidence>
<dbReference type="Gene3D" id="1.20.120.530">
    <property type="entry name" value="GntR ligand-binding domain-like"/>
    <property type="match status" value="1"/>
</dbReference>
<evidence type="ECO:0000313" key="6">
    <source>
        <dbReference type="Proteomes" id="UP000238049"/>
    </source>
</evidence>
<comment type="caution">
    <text evidence="5">The sequence shown here is derived from an EMBL/GenBank/DDBJ whole genome shotgun (WGS) entry which is preliminary data.</text>
</comment>
<dbReference type="InterPro" id="IPR000524">
    <property type="entry name" value="Tscrpt_reg_HTH_GntR"/>
</dbReference>
<dbReference type="Gene3D" id="1.10.10.10">
    <property type="entry name" value="Winged helix-like DNA-binding domain superfamily/Winged helix DNA-binding domain"/>
    <property type="match status" value="1"/>
</dbReference>